<dbReference type="InterPro" id="IPR037066">
    <property type="entry name" value="Plug_dom_sf"/>
</dbReference>
<dbReference type="InterPro" id="IPR039426">
    <property type="entry name" value="TonB-dep_rcpt-like"/>
</dbReference>
<dbReference type="InterPro" id="IPR012910">
    <property type="entry name" value="Plug_dom"/>
</dbReference>
<dbReference type="GO" id="GO:0009279">
    <property type="term" value="C:cell outer membrane"/>
    <property type="evidence" value="ECO:0007669"/>
    <property type="project" value="UniProtKB-SubCell"/>
</dbReference>
<keyword evidence="10 11" id="KW-0998">Cell outer membrane</keyword>
<dbReference type="Gene3D" id="2.170.130.10">
    <property type="entry name" value="TonB-dependent receptor, plug domain"/>
    <property type="match status" value="1"/>
</dbReference>
<evidence type="ECO:0000256" key="10">
    <source>
        <dbReference type="ARBA" id="ARBA00023237"/>
    </source>
</evidence>
<dbReference type="PANTHER" id="PTHR30069:SF29">
    <property type="entry name" value="HEMOGLOBIN AND HEMOGLOBIN-HAPTOGLOBIN-BINDING PROTEIN 1-RELATED"/>
    <property type="match status" value="1"/>
</dbReference>
<dbReference type="GO" id="GO:0044718">
    <property type="term" value="P:siderophore transmembrane transport"/>
    <property type="evidence" value="ECO:0007669"/>
    <property type="project" value="TreeGrafter"/>
</dbReference>
<evidence type="ECO:0000313" key="17">
    <source>
        <dbReference type="Proteomes" id="UP000543030"/>
    </source>
</evidence>
<evidence type="ECO:0000256" key="7">
    <source>
        <dbReference type="ARBA" id="ARBA00023077"/>
    </source>
</evidence>
<evidence type="ECO:0000256" key="8">
    <source>
        <dbReference type="ARBA" id="ARBA00023136"/>
    </source>
</evidence>
<evidence type="ECO:0000256" key="2">
    <source>
        <dbReference type="ARBA" id="ARBA00009810"/>
    </source>
</evidence>
<comment type="caution">
    <text evidence="16">The sequence shown here is derived from an EMBL/GenBank/DDBJ whole genome shotgun (WGS) entry which is preliminary data.</text>
</comment>
<protein>
    <submittedName>
        <fullName evidence="16">Outer membrane receptor protein involved in Fe transport</fullName>
    </submittedName>
</protein>
<sequence>MTPFPLRPLALLLASLVVPHLALADTAAASQTDDDLPVITITAERLKNARIELSPSVGTTIYHMDRNTLESYGQGDATALDQVLLRLPGVDADSKGSGSLHVRDDHGNVQYRVDGVQLPEAISGFGTAFDTRYVNSIDFLTGALPAQYGLRTAGVVDIQTRSGPVAPGGRVGLEVGSNDTFAPSAAVFGSAGRLNYYLSGSYLTSSAGLENPQPTTRPLHDDTGQSRSFGNLEYFVDEQTRVGLLFGTYNGRYEIPANPNQQAGFALAGVSDPASGLNTYPSSQVDERQREVNRFVALSLQQSLDTVDYQLSVFHQYSDLHFYPDLIGDLVYNGVASDTFRSNSANGIQLDAAWRVSPGHTLRAGTQLQRQGTASNNTVAVFATDDSGAQSSNVPFNVVDNSSKTGSLVSVYAQDEWRLGPALTLNYGLRFDQVAAFTQEHQFSPRVNLAWQASDNTLIHAGYSRYFTPPPQELAAQSSIDLYSGTTNQPAIGMSDTVKAERTHYFDLGASHKLTPALTVALDAYYKRIQNLLDEGQFGQALILSPFNYAEGYARGVEFSATYGSGPWSGYLNVAYQKAQGKNIVSGQALFDPDELAYIANHNIYLDHDQTWTASSGVSYRFGQNLISGDMLFGSGLRRTPDGGAPNSASLPSYTVFNTAYTHSWKTTSSLEIEGRLALLNVFDHVYLLRDGTGVGVGAPQYGARRSVFGSVTTTF</sequence>
<gene>
    <name evidence="16" type="ORF">HNQ50_001615</name>
</gene>
<evidence type="ECO:0000256" key="9">
    <source>
        <dbReference type="ARBA" id="ARBA00023170"/>
    </source>
</evidence>
<dbReference type="InterPro" id="IPR036942">
    <property type="entry name" value="Beta-barrel_TonB_sf"/>
</dbReference>
<keyword evidence="3 11" id="KW-0813">Transport</keyword>
<keyword evidence="4 11" id="KW-1134">Transmembrane beta strand</keyword>
<name>A0A840RF08_9NEIS</name>
<evidence type="ECO:0000256" key="3">
    <source>
        <dbReference type="ARBA" id="ARBA00022448"/>
    </source>
</evidence>
<evidence type="ECO:0000256" key="13">
    <source>
        <dbReference type="SAM" id="SignalP"/>
    </source>
</evidence>
<keyword evidence="8 11" id="KW-0472">Membrane</keyword>
<dbReference type="PANTHER" id="PTHR30069">
    <property type="entry name" value="TONB-DEPENDENT OUTER MEMBRANE RECEPTOR"/>
    <property type="match status" value="1"/>
</dbReference>
<dbReference type="AlphaFoldDB" id="A0A840RF08"/>
<dbReference type="GO" id="GO:0015344">
    <property type="term" value="F:siderophore uptake transmembrane transporter activity"/>
    <property type="evidence" value="ECO:0007669"/>
    <property type="project" value="TreeGrafter"/>
</dbReference>
<keyword evidence="17" id="KW-1185">Reference proteome</keyword>
<keyword evidence="6 13" id="KW-0732">Signal</keyword>
<feature type="chain" id="PRO_5032309527" evidence="13">
    <location>
        <begin position="25"/>
        <end position="716"/>
    </location>
</feature>
<reference evidence="16 17" key="1">
    <citation type="submission" date="2020-08" db="EMBL/GenBank/DDBJ databases">
        <title>Genomic Encyclopedia of Type Strains, Phase IV (KMG-IV): sequencing the most valuable type-strain genomes for metagenomic binning, comparative biology and taxonomic classification.</title>
        <authorList>
            <person name="Goeker M."/>
        </authorList>
    </citation>
    <scope>NUCLEOTIDE SEQUENCE [LARGE SCALE GENOMIC DNA]</scope>
    <source>
        <strain evidence="16 17">DSM 18233</strain>
    </source>
</reference>
<feature type="domain" description="TonB-dependent receptor plug" evidence="15">
    <location>
        <begin position="74"/>
        <end position="155"/>
    </location>
</feature>
<dbReference type="Proteomes" id="UP000543030">
    <property type="component" value="Unassembled WGS sequence"/>
</dbReference>
<keyword evidence="9 16" id="KW-0675">Receptor</keyword>
<feature type="domain" description="TonB-dependent receptor-like beta-barrel" evidence="14">
    <location>
        <begin position="246"/>
        <end position="671"/>
    </location>
</feature>
<evidence type="ECO:0000256" key="6">
    <source>
        <dbReference type="ARBA" id="ARBA00022729"/>
    </source>
</evidence>
<keyword evidence="5 11" id="KW-0812">Transmembrane</keyword>
<dbReference type="Gene3D" id="2.40.170.20">
    <property type="entry name" value="TonB-dependent receptor, beta-barrel domain"/>
    <property type="match status" value="1"/>
</dbReference>
<comment type="similarity">
    <text evidence="2 11 12">Belongs to the TonB-dependent receptor family.</text>
</comment>
<dbReference type="PROSITE" id="PS52016">
    <property type="entry name" value="TONB_DEPENDENT_REC_3"/>
    <property type="match status" value="1"/>
</dbReference>
<dbReference type="SUPFAM" id="SSF56935">
    <property type="entry name" value="Porins"/>
    <property type="match status" value="1"/>
</dbReference>
<dbReference type="Pfam" id="PF00593">
    <property type="entry name" value="TonB_dep_Rec_b-barrel"/>
    <property type="match status" value="1"/>
</dbReference>
<evidence type="ECO:0000259" key="15">
    <source>
        <dbReference type="Pfam" id="PF07715"/>
    </source>
</evidence>
<organism evidence="16 17">
    <name type="scientific">Silvimonas terrae</name>
    <dbReference type="NCBI Taxonomy" id="300266"/>
    <lineage>
        <taxon>Bacteria</taxon>
        <taxon>Pseudomonadati</taxon>
        <taxon>Pseudomonadota</taxon>
        <taxon>Betaproteobacteria</taxon>
        <taxon>Neisseriales</taxon>
        <taxon>Chitinibacteraceae</taxon>
        <taxon>Silvimonas</taxon>
    </lineage>
</organism>
<dbReference type="Pfam" id="PF07715">
    <property type="entry name" value="Plug"/>
    <property type="match status" value="1"/>
</dbReference>
<dbReference type="EMBL" id="JACHHN010000003">
    <property type="protein sequence ID" value="MBB5190892.1"/>
    <property type="molecule type" value="Genomic_DNA"/>
</dbReference>
<dbReference type="RefSeq" id="WP_184099352.1">
    <property type="nucleotide sequence ID" value="NZ_JACHHN010000003.1"/>
</dbReference>
<evidence type="ECO:0000256" key="1">
    <source>
        <dbReference type="ARBA" id="ARBA00004571"/>
    </source>
</evidence>
<keyword evidence="7 12" id="KW-0798">TonB box</keyword>
<proteinExistence type="inferred from homology"/>
<dbReference type="InterPro" id="IPR000531">
    <property type="entry name" value="Beta-barrel_TonB"/>
</dbReference>
<evidence type="ECO:0000256" key="11">
    <source>
        <dbReference type="PROSITE-ProRule" id="PRU01360"/>
    </source>
</evidence>
<accession>A0A840RF08</accession>
<evidence type="ECO:0000313" key="16">
    <source>
        <dbReference type="EMBL" id="MBB5190892.1"/>
    </source>
</evidence>
<feature type="signal peptide" evidence="13">
    <location>
        <begin position="1"/>
        <end position="24"/>
    </location>
</feature>
<comment type="subcellular location">
    <subcellularLocation>
        <location evidence="1 11">Cell outer membrane</location>
        <topology evidence="1 11">Multi-pass membrane protein</topology>
    </subcellularLocation>
</comment>
<evidence type="ECO:0000256" key="12">
    <source>
        <dbReference type="RuleBase" id="RU003357"/>
    </source>
</evidence>
<evidence type="ECO:0000256" key="5">
    <source>
        <dbReference type="ARBA" id="ARBA00022692"/>
    </source>
</evidence>
<evidence type="ECO:0000256" key="4">
    <source>
        <dbReference type="ARBA" id="ARBA00022452"/>
    </source>
</evidence>
<evidence type="ECO:0000259" key="14">
    <source>
        <dbReference type="Pfam" id="PF00593"/>
    </source>
</evidence>